<organism evidence="1 2">
    <name type="scientific">Microbacterium yannicii</name>
    <dbReference type="NCBI Taxonomy" id="671622"/>
    <lineage>
        <taxon>Bacteria</taxon>
        <taxon>Bacillati</taxon>
        <taxon>Actinomycetota</taxon>
        <taxon>Actinomycetes</taxon>
        <taxon>Micrococcales</taxon>
        <taxon>Microbacteriaceae</taxon>
        <taxon>Microbacterium</taxon>
    </lineage>
</organism>
<reference evidence="2" key="1">
    <citation type="journal article" date="2019" name="Int. J. Syst. Evol. Microbiol.">
        <title>The Global Catalogue of Microorganisms (GCM) 10K type strain sequencing project: providing services to taxonomists for standard genome sequencing and annotation.</title>
        <authorList>
            <consortium name="The Broad Institute Genomics Platform"/>
            <consortium name="The Broad Institute Genome Sequencing Center for Infectious Disease"/>
            <person name="Wu L."/>
            <person name="Ma J."/>
        </authorList>
    </citation>
    <scope>NUCLEOTIDE SEQUENCE [LARGE SCALE GENOMIC DNA]</scope>
    <source>
        <strain evidence="2">JCM 18959</strain>
    </source>
</reference>
<name>A0ABP9MAR8_9MICO</name>
<evidence type="ECO:0000313" key="1">
    <source>
        <dbReference type="EMBL" id="GAA5093791.1"/>
    </source>
</evidence>
<comment type="caution">
    <text evidence="1">The sequence shown here is derived from an EMBL/GenBank/DDBJ whole genome shotgun (WGS) entry which is preliminary data.</text>
</comment>
<evidence type="ECO:0008006" key="3">
    <source>
        <dbReference type="Google" id="ProtNLM"/>
    </source>
</evidence>
<sequence length="235" mass="25461">MLEVAVERVKAEGLQLDYANIELEDLIRAAGVPRSTVFRIWPDRAAFVADLVRALFEADPGFETGFDDETLGFVEQALAGSADVASSPEEKEAALREVLRAAVAHNMAAVEDTVAWRVYRTMSAAVSSGDAVPGGEEIRALLSEIVGRYLDRMAELYRVLNAAFGLRMRPGVSERDLAVAVMATIDGMGDHRRINPELIDGPRTVALGVEGEREWHLAGIAISGIHTAFTERIAA</sequence>
<gene>
    <name evidence="1" type="ORF">GCM10025760_24420</name>
</gene>
<dbReference type="Gene3D" id="1.10.357.10">
    <property type="entry name" value="Tetracycline Repressor, domain 2"/>
    <property type="match status" value="1"/>
</dbReference>
<accession>A0ABP9MAR8</accession>
<dbReference type="EMBL" id="BAABKZ010000002">
    <property type="protein sequence ID" value="GAA5093791.1"/>
    <property type="molecule type" value="Genomic_DNA"/>
</dbReference>
<proteinExistence type="predicted"/>
<evidence type="ECO:0000313" key="2">
    <source>
        <dbReference type="Proteomes" id="UP001501407"/>
    </source>
</evidence>
<keyword evidence="2" id="KW-1185">Reference proteome</keyword>
<dbReference type="InterPro" id="IPR009057">
    <property type="entry name" value="Homeodomain-like_sf"/>
</dbReference>
<dbReference type="Proteomes" id="UP001501407">
    <property type="component" value="Unassembled WGS sequence"/>
</dbReference>
<dbReference type="SUPFAM" id="SSF46689">
    <property type="entry name" value="Homeodomain-like"/>
    <property type="match status" value="1"/>
</dbReference>
<protein>
    <recommendedName>
        <fullName evidence="3">HTH tetR-type domain-containing protein</fullName>
    </recommendedName>
</protein>